<dbReference type="InterPro" id="IPR002104">
    <property type="entry name" value="Integrase_catalytic"/>
</dbReference>
<dbReference type="RefSeq" id="WP_213656309.1">
    <property type="nucleotide sequence ID" value="NZ_BOSL01000017.1"/>
</dbReference>
<keyword evidence="1" id="KW-0233">DNA recombination</keyword>
<evidence type="ECO:0000259" key="2">
    <source>
        <dbReference type="Pfam" id="PF00589"/>
    </source>
</evidence>
<name>A0ABQ4MH40_9BACL</name>
<dbReference type="Gene3D" id="1.10.443.10">
    <property type="entry name" value="Intergrase catalytic core"/>
    <property type="match status" value="1"/>
</dbReference>
<dbReference type="Pfam" id="PF00589">
    <property type="entry name" value="Phage_integrase"/>
    <property type="match status" value="1"/>
</dbReference>
<sequence length="544" mass="64587">MLVRKKLFNAGITKVELIENIIMTESNEADILNTFIFLKDTGIIEVNSFEDTEWKYRSEVYNVPFTLVFDLEIHSEFNYLLKAYSIIRIVNRVAPTTITLEINYLKRIINATDAFRAINEYHIMCATLSSPESSRITKTLLMFINFAGLPNKHEIVEACERYSYKKHSNRELPDFHSVMIYDKCIEHFFTQFDSEETIKYLPIWLWWRLTNILPMRPSEFFLLRYNCIEFDNLSNEFWINITRIKEEKRDRTEHEKLNYSKVKIDNATYQFIKQFKNIQEILHVTKTTPEYLLPYSLYQKSNKKSRTVAHNRMDLHVFKIQLKKFHHEVIVKYYGYEECNQIRPGDTRHFAIINMFLQGYNPLSIARMAGHNKIATQENYYNHAVHFAESHIYHLAQQKHENRINEKITNTLLGNKRDVYNNGLQYSYDELQHFRKVEYGYCKDLTPEFPDNCTDNCMSCTLYIFKPAINEQEAAIKNLTEYSCELGNRITQEIENIFKIGKRINTINTIRVEESLLNKSRSLSQLKEAKALVDSFRIEVDSYE</sequence>
<dbReference type="InterPro" id="IPR011010">
    <property type="entry name" value="DNA_brk_join_enz"/>
</dbReference>
<comment type="caution">
    <text evidence="3">The sequence shown here is derived from an EMBL/GenBank/DDBJ whole genome shotgun (WGS) entry which is preliminary data.</text>
</comment>
<dbReference type="Proteomes" id="UP000679992">
    <property type="component" value="Unassembled WGS sequence"/>
</dbReference>
<evidence type="ECO:0000313" key="4">
    <source>
        <dbReference type="Proteomes" id="UP000679992"/>
    </source>
</evidence>
<proteinExistence type="predicted"/>
<evidence type="ECO:0000313" key="3">
    <source>
        <dbReference type="EMBL" id="GIP55308.1"/>
    </source>
</evidence>
<feature type="domain" description="Tyr recombinase" evidence="2">
    <location>
        <begin position="215"/>
        <end position="384"/>
    </location>
</feature>
<protein>
    <recommendedName>
        <fullName evidence="2">Tyr recombinase domain-containing protein</fullName>
    </recommendedName>
</protein>
<evidence type="ECO:0000256" key="1">
    <source>
        <dbReference type="ARBA" id="ARBA00023172"/>
    </source>
</evidence>
<reference evidence="3 4" key="1">
    <citation type="submission" date="2021-03" db="EMBL/GenBank/DDBJ databases">
        <title>Antimicrobial resistance genes in bacteria isolated from Japanese honey, and their potential for conferring macrolide and lincosamide resistance in the American foulbrood pathogen Paenibacillus larvae.</title>
        <authorList>
            <person name="Okamoto M."/>
            <person name="Kumagai M."/>
            <person name="Kanamori H."/>
            <person name="Takamatsu D."/>
        </authorList>
    </citation>
    <scope>NUCLEOTIDE SEQUENCE [LARGE SCALE GENOMIC DNA]</scope>
    <source>
        <strain evidence="3 4">J42TS3</strain>
    </source>
</reference>
<organism evidence="3 4">
    <name type="scientific">Paenibacillus vini</name>
    <dbReference type="NCBI Taxonomy" id="1476024"/>
    <lineage>
        <taxon>Bacteria</taxon>
        <taxon>Bacillati</taxon>
        <taxon>Bacillota</taxon>
        <taxon>Bacilli</taxon>
        <taxon>Bacillales</taxon>
        <taxon>Paenibacillaceae</taxon>
        <taxon>Paenibacillus</taxon>
    </lineage>
</organism>
<dbReference type="EMBL" id="BOSL01000017">
    <property type="protein sequence ID" value="GIP55308.1"/>
    <property type="molecule type" value="Genomic_DNA"/>
</dbReference>
<accession>A0ABQ4MH40</accession>
<keyword evidence="4" id="KW-1185">Reference proteome</keyword>
<dbReference type="SUPFAM" id="SSF56349">
    <property type="entry name" value="DNA breaking-rejoining enzymes"/>
    <property type="match status" value="1"/>
</dbReference>
<gene>
    <name evidence="3" type="ORF">J42TS3_43430</name>
</gene>
<dbReference type="InterPro" id="IPR013762">
    <property type="entry name" value="Integrase-like_cat_sf"/>
</dbReference>